<dbReference type="GO" id="GO:0003684">
    <property type="term" value="F:damaged DNA binding"/>
    <property type="evidence" value="ECO:0007669"/>
    <property type="project" value="InterPro"/>
</dbReference>
<reference evidence="3 4" key="1">
    <citation type="submission" date="2016-10" db="EMBL/GenBank/DDBJ databases">
        <authorList>
            <person name="de Groot N.N."/>
        </authorList>
    </citation>
    <scope>NUCLEOTIDE SEQUENCE [LARGE SCALE GENOMIC DNA]</scope>
    <source>
        <strain evidence="3 4">Nm9</strain>
    </source>
</reference>
<name>A0A1H9F2X6_9PROT</name>
<evidence type="ECO:0000259" key="1">
    <source>
        <dbReference type="Pfam" id="PF11799"/>
    </source>
</evidence>
<accession>A0A1H9F2X6</accession>
<dbReference type="Pfam" id="PF11799">
    <property type="entry name" value="IMS_C"/>
    <property type="match status" value="1"/>
</dbReference>
<organism evidence="3 4">
    <name type="scientific">Nitrosomonas ureae</name>
    <dbReference type="NCBI Taxonomy" id="44577"/>
    <lineage>
        <taxon>Bacteria</taxon>
        <taxon>Pseudomonadati</taxon>
        <taxon>Pseudomonadota</taxon>
        <taxon>Betaproteobacteria</taxon>
        <taxon>Nitrosomonadales</taxon>
        <taxon>Nitrosomonadaceae</taxon>
        <taxon>Nitrosomonas</taxon>
    </lineage>
</organism>
<sequence>MALPRQSDDTILLTKVALWGLRKIYRRGYKYQKAGVMLSELVPRQYRQLDLFGTISAADIQSSKLMSVMDQINARMGRGTLKLASEGFKQPWRMKQGNKSPNYTTNWDELVCVTK</sequence>
<dbReference type="AlphaFoldDB" id="A0A1H9F2X6"/>
<evidence type="ECO:0000259" key="2">
    <source>
        <dbReference type="Pfam" id="PF13438"/>
    </source>
</evidence>
<evidence type="ECO:0000313" key="3">
    <source>
        <dbReference type="EMBL" id="SEQ32320.1"/>
    </source>
</evidence>
<dbReference type="EMBL" id="FOFX01000038">
    <property type="protein sequence ID" value="SEQ32320.1"/>
    <property type="molecule type" value="Genomic_DNA"/>
</dbReference>
<proteinExistence type="predicted"/>
<dbReference type="Proteomes" id="UP000181998">
    <property type="component" value="Unassembled WGS sequence"/>
</dbReference>
<dbReference type="InterPro" id="IPR017961">
    <property type="entry name" value="DNA_pol_Y-fam_little_finger"/>
</dbReference>
<evidence type="ECO:0000313" key="4">
    <source>
        <dbReference type="Proteomes" id="UP000181998"/>
    </source>
</evidence>
<feature type="domain" description="DNA polymerase Y-family little finger" evidence="1">
    <location>
        <begin position="2"/>
        <end position="51"/>
    </location>
</feature>
<dbReference type="GO" id="GO:0006281">
    <property type="term" value="P:DNA repair"/>
    <property type="evidence" value="ECO:0007669"/>
    <property type="project" value="InterPro"/>
</dbReference>
<dbReference type="InterPro" id="IPR025188">
    <property type="entry name" value="DUF4113"/>
</dbReference>
<gene>
    <name evidence="3" type="ORF">SAMN05421510_10388</name>
</gene>
<feature type="domain" description="DUF4113" evidence="2">
    <location>
        <begin position="64"/>
        <end position="113"/>
    </location>
</feature>
<protein>
    <submittedName>
        <fullName evidence="3">DNA polymerase V</fullName>
    </submittedName>
</protein>
<dbReference type="Pfam" id="PF13438">
    <property type="entry name" value="DUF4113"/>
    <property type="match status" value="1"/>
</dbReference>